<keyword evidence="1" id="KW-1133">Transmembrane helix</keyword>
<feature type="transmembrane region" description="Helical" evidence="1">
    <location>
        <begin position="31"/>
        <end position="53"/>
    </location>
</feature>
<feature type="transmembrane region" description="Helical" evidence="1">
    <location>
        <begin position="99"/>
        <end position="117"/>
    </location>
</feature>
<evidence type="ECO:0000313" key="3">
    <source>
        <dbReference type="EMBL" id="KAK6766286.1"/>
    </source>
</evidence>
<feature type="transmembrane region" description="Helical" evidence="1">
    <location>
        <begin position="227"/>
        <end position="248"/>
    </location>
</feature>
<keyword evidence="1" id="KW-0472">Membrane</keyword>
<dbReference type="InterPro" id="IPR051158">
    <property type="entry name" value="Metallophosphoesterase_sf"/>
</dbReference>
<dbReference type="InterPro" id="IPR029052">
    <property type="entry name" value="Metallo-depent_PP-like"/>
</dbReference>
<keyword evidence="1" id="KW-0812">Transmembrane</keyword>
<dbReference type="PANTHER" id="PTHR31302:SF0">
    <property type="entry name" value="TRANSMEMBRANE PROTEIN WITH METALLOPHOSPHOESTERASE DOMAIN"/>
    <property type="match status" value="1"/>
</dbReference>
<gene>
    <name evidence="3" type="primary">Necator_chrX.g26068</name>
    <name evidence="3" type="ORF">RB195_025902</name>
</gene>
<keyword evidence="4" id="KW-1185">Reference proteome</keyword>
<proteinExistence type="predicted"/>
<dbReference type="InterPro" id="IPR004843">
    <property type="entry name" value="Calcineurin-like_PHP"/>
</dbReference>
<dbReference type="Pfam" id="PF00149">
    <property type="entry name" value="Metallophos"/>
    <property type="match status" value="1"/>
</dbReference>
<dbReference type="PANTHER" id="PTHR31302">
    <property type="entry name" value="TRANSMEMBRANE PROTEIN WITH METALLOPHOSPHOESTERASE DOMAIN-RELATED"/>
    <property type="match status" value="1"/>
</dbReference>
<evidence type="ECO:0000313" key="4">
    <source>
        <dbReference type="Proteomes" id="UP001303046"/>
    </source>
</evidence>
<feature type="transmembrane region" description="Helical" evidence="1">
    <location>
        <begin position="176"/>
        <end position="206"/>
    </location>
</feature>
<dbReference type="EMBL" id="JAVFWL010000006">
    <property type="protein sequence ID" value="KAK6766286.1"/>
    <property type="molecule type" value="Genomic_DNA"/>
</dbReference>
<feature type="transmembrane region" description="Helical" evidence="1">
    <location>
        <begin position="147"/>
        <end position="170"/>
    </location>
</feature>
<comment type="caution">
    <text evidence="3">The sequence shown here is derived from an EMBL/GenBank/DDBJ whole genome shotgun (WGS) entry which is preliminary data.</text>
</comment>
<evidence type="ECO:0000259" key="2">
    <source>
        <dbReference type="Pfam" id="PF00149"/>
    </source>
</evidence>
<feature type="transmembrane region" description="Helical" evidence="1">
    <location>
        <begin position="65"/>
        <end position="87"/>
    </location>
</feature>
<protein>
    <recommendedName>
        <fullName evidence="2">Calcineurin-like phosphoesterase domain-containing protein</fullName>
    </recommendedName>
</protein>
<accession>A0ABR1EWJ1</accession>
<dbReference type="Proteomes" id="UP001303046">
    <property type="component" value="Unassembled WGS sequence"/>
</dbReference>
<dbReference type="Gene3D" id="3.60.21.10">
    <property type="match status" value="1"/>
</dbReference>
<dbReference type="SUPFAM" id="SSF56300">
    <property type="entry name" value="Metallo-dependent phosphatases"/>
    <property type="match status" value="1"/>
</dbReference>
<name>A0ABR1EWJ1_NECAM</name>
<evidence type="ECO:0000256" key="1">
    <source>
        <dbReference type="SAM" id="Phobius"/>
    </source>
</evidence>
<dbReference type="CDD" id="cd07385">
    <property type="entry name" value="MPP_YkuE_C"/>
    <property type="match status" value="1"/>
</dbReference>
<feature type="domain" description="Calcineurin-like phosphoesterase" evidence="2">
    <location>
        <begin position="268"/>
        <end position="444"/>
    </location>
</feature>
<organism evidence="3 4">
    <name type="scientific">Necator americanus</name>
    <name type="common">Human hookworm</name>
    <dbReference type="NCBI Taxonomy" id="51031"/>
    <lineage>
        <taxon>Eukaryota</taxon>
        <taxon>Metazoa</taxon>
        <taxon>Ecdysozoa</taxon>
        <taxon>Nematoda</taxon>
        <taxon>Chromadorea</taxon>
        <taxon>Rhabditida</taxon>
        <taxon>Rhabditina</taxon>
        <taxon>Rhabditomorpha</taxon>
        <taxon>Strongyloidea</taxon>
        <taxon>Ancylostomatidae</taxon>
        <taxon>Bunostominae</taxon>
        <taxon>Necator</taxon>
    </lineage>
</organism>
<reference evidence="3 4" key="1">
    <citation type="submission" date="2023-08" db="EMBL/GenBank/DDBJ databases">
        <title>A Necator americanus chromosomal reference genome.</title>
        <authorList>
            <person name="Ilik V."/>
            <person name="Petrzelkova K.J."/>
            <person name="Pardy F."/>
            <person name="Fuh T."/>
            <person name="Niatou-Singa F.S."/>
            <person name="Gouil Q."/>
            <person name="Baker L."/>
            <person name="Ritchie M.E."/>
            <person name="Jex A.R."/>
            <person name="Gazzola D."/>
            <person name="Li H."/>
            <person name="Toshio Fujiwara R."/>
            <person name="Zhan B."/>
            <person name="Aroian R.V."/>
            <person name="Pafco B."/>
            <person name="Schwarz E.M."/>
        </authorList>
    </citation>
    <scope>NUCLEOTIDE SEQUENCE [LARGE SCALE GENOMIC DNA]</scope>
    <source>
        <strain evidence="3 4">Aroian</strain>
        <tissue evidence="3">Whole animal</tissue>
    </source>
</reference>
<sequence length="504" mass="56753">MLRVLDEGTGLVCDEVDVITWAGRHYWFTKYTLQCLFLCIDSVVVPLLFLLALHQRNSTEMRLCAGHYLLIGFFVITQCLLIILRYSLRGVDYYRLRRIHNLVNMEFLMVIGSMFIWKKVTEALNHLDPDKITPARFRWRTICFQDVARATLFILLGLSQLSFLFYFFLLGTEPHILAQISLIGLATYLHAVVFLVIAELVHFFCTVSFKCGVFKPQCRYIIDSRHVYTYLSLFCSLLFILGGLYATFSDPVYTKVSIPLRNLHNGDLRVALLTDLHIGPTVGQKRMETIVRLTNKLEPDIVAISGDLADGFVRDFKGAASPLCSLKSKLGVYFATGNHEYMHGDIEEWFAYLKACNITVLHNDQKRLLLGNGDNICIAGADDLYAAKANYPGHGMDAQKAVIGCNPGDAVIMLAHQPNAAHLMLSDPIVNKRVDLILSGHTHGGQMYFFVPVIYLVNAFARGLYYNEPTGVYVYVSAGVNFFGPPIKMFGACEIIDITLKPMI</sequence>